<organism evidence="16 17">
    <name type="scientific">Salvia divinorum</name>
    <name type="common">Maria pastora</name>
    <name type="synonym">Diviner's sage</name>
    <dbReference type="NCBI Taxonomy" id="28513"/>
    <lineage>
        <taxon>Eukaryota</taxon>
        <taxon>Viridiplantae</taxon>
        <taxon>Streptophyta</taxon>
        <taxon>Embryophyta</taxon>
        <taxon>Tracheophyta</taxon>
        <taxon>Spermatophyta</taxon>
        <taxon>Magnoliopsida</taxon>
        <taxon>eudicotyledons</taxon>
        <taxon>Gunneridae</taxon>
        <taxon>Pentapetalae</taxon>
        <taxon>asterids</taxon>
        <taxon>lamiids</taxon>
        <taxon>Lamiales</taxon>
        <taxon>Lamiaceae</taxon>
        <taxon>Nepetoideae</taxon>
        <taxon>Mentheae</taxon>
        <taxon>Salviinae</taxon>
        <taxon>Salvia</taxon>
        <taxon>Salvia subgen. Calosphace</taxon>
    </lineage>
</organism>
<evidence type="ECO:0000256" key="12">
    <source>
        <dbReference type="SAM" id="MobiDB-lite"/>
    </source>
</evidence>
<keyword evidence="6 13" id="KW-1133">Transmembrane helix</keyword>
<keyword evidence="4 13" id="KW-0812">Transmembrane</keyword>
<evidence type="ECO:0000256" key="9">
    <source>
        <dbReference type="ARBA" id="ARBA00023286"/>
    </source>
</evidence>
<dbReference type="Pfam" id="PF00076">
    <property type="entry name" value="RRM_1"/>
    <property type="match status" value="2"/>
</dbReference>
<keyword evidence="5 11" id="KW-0694">RNA-binding</keyword>
<evidence type="ECO:0000256" key="6">
    <source>
        <dbReference type="ARBA" id="ARBA00022989"/>
    </source>
</evidence>
<proteinExistence type="inferred from homology"/>
<evidence type="ECO:0000256" key="8">
    <source>
        <dbReference type="ARBA" id="ARBA00023136"/>
    </source>
</evidence>
<dbReference type="PROSITE" id="PS50042">
    <property type="entry name" value="CNMP_BINDING_3"/>
    <property type="match status" value="1"/>
</dbReference>
<dbReference type="Gene3D" id="3.30.70.330">
    <property type="match status" value="2"/>
</dbReference>
<dbReference type="CDD" id="cd21608">
    <property type="entry name" value="RRM2_NsCP33_like"/>
    <property type="match status" value="1"/>
</dbReference>
<feature type="domain" description="RRM" evidence="15">
    <location>
        <begin position="187"/>
        <end position="265"/>
    </location>
</feature>
<dbReference type="Gene3D" id="1.10.287.70">
    <property type="match status" value="1"/>
</dbReference>
<keyword evidence="3" id="KW-0813">Transport</keyword>
<dbReference type="InterPro" id="IPR014710">
    <property type="entry name" value="RmlC-like_jellyroll"/>
</dbReference>
<feature type="domain" description="RRM" evidence="15">
    <location>
        <begin position="76"/>
        <end position="154"/>
    </location>
</feature>
<dbReference type="GO" id="GO:0003723">
    <property type="term" value="F:RNA binding"/>
    <property type="evidence" value="ECO:0007669"/>
    <property type="project" value="UniProtKB-UniRule"/>
</dbReference>
<dbReference type="Pfam" id="PF00520">
    <property type="entry name" value="Ion_trans"/>
    <property type="match status" value="1"/>
</dbReference>
<comment type="caution">
    <text evidence="16">The sequence shown here is derived from an EMBL/GenBank/DDBJ whole genome shotgun (WGS) entry which is preliminary data.</text>
</comment>
<evidence type="ECO:0000259" key="15">
    <source>
        <dbReference type="PROSITE" id="PS50102"/>
    </source>
</evidence>
<dbReference type="PANTHER" id="PTHR45651">
    <property type="entry name" value="CYCLIC NUCLEOTIDE-GATED ION CHANNEL 15-RELATED-RELATED"/>
    <property type="match status" value="1"/>
</dbReference>
<dbReference type="FunFam" id="2.60.120.10:FF:000024">
    <property type="entry name" value="Cyclic nucleotide-gated ion channel 1"/>
    <property type="match status" value="1"/>
</dbReference>
<dbReference type="InterPro" id="IPR000595">
    <property type="entry name" value="cNMP-bd_dom"/>
</dbReference>
<evidence type="ECO:0000256" key="4">
    <source>
        <dbReference type="ARBA" id="ARBA00022692"/>
    </source>
</evidence>
<feature type="transmembrane region" description="Helical" evidence="13">
    <location>
        <begin position="600"/>
        <end position="619"/>
    </location>
</feature>
<name>A0ABD1GZ33_SALDI</name>
<feature type="transmembrane region" description="Helical" evidence="13">
    <location>
        <begin position="471"/>
        <end position="497"/>
    </location>
</feature>
<dbReference type="InterPro" id="IPR005821">
    <property type="entry name" value="Ion_trans_dom"/>
</dbReference>
<dbReference type="SUPFAM" id="SSF54928">
    <property type="entry name" value="RNA-binding domain, RBD"/>
    <property type="match status" value="2"/>
</dbReference>
<evidence type="ECO:0000313" key="16">
    <source>
        <dbReference type="EMBL" id="KAL1549430.1"/>
    </source>
</evidence>
<evidence type="ECO:0000256" key="3">
    <source>
        <dbReference type="ARBA" id="ARBA00022448"/>
    </source>
</evidence>
<evidence type="ECO:0000259" key="14">
    <source>
        <dbReference type="PROSITE" id="PS50042"/>
    </source>
</evidence>
<dbReference type="GO" id="GO:0034220">
    <property type="term" value="P:monoatomic ion transmembrane transport"/>
    <property type="evidence" value="ECO:0007669"/>
    <property type="project" value="UniProtKB-KW"/>
</dbReference>
<dbReference type="CDD" id="cd00038">
    <property type="entry name" value="CAP_ED"/>
    <property type="match status" value="1"/>
</dbReference>
<dbReference type="PROSITE" id="PS50102">
    <property type="entry name" value="RRM"/>
    <property type="match status" value="2"/>
</dbReference>
<dbReference type="InterPro" id="IPR012677">
    <property type="entry name" value="Nucleotide-bd_a/b_plait_sf"/>
</dbReference>
<keyword evidence="9" id="KW-1071">Ligand-gated ion channel</keyword>
<dbReference type="Proteomes" id="UP001567538">
    <property type="component" value="Unassembled WGS sequence"/>
</dbReference>
<dbReference type="InterPro" id="IPR048289">
    <property type="entry name" value="RRM2_NsCP33-like"/>
</dbReference>
<evidence type="ECO:0000256" key="11">
    <source>
        <dbReference type="PROSITE-ProRule" id="PRU00176"/>
    </source>
</evidence>
<dbReference type="InterPro" id="IPR035979">
    <property type="entry name" value="RBD_domain_sf"/>
</dbReference>
<feature type="transmembrane region" description="Helical" evidence="13">
    <location>
        <begin position="439"/>
        <end position="459"/>
    </location>
</feature>
<sequence>MAASTHFLSLTPRTLSLYQHSSSAPSLFTPSSIKALPKLLLAVTSRASIFARNVALSSDVGEEGTPYLGGAEAEETKLFVGNLPFSVDSAALADLFQQAGSVEEVEVIYDKATGRSRGFAFVVMSSVEEAEAAVEQFNGYEIEGRALRVNSGPPPPKRESSFGGSRGRERGSGSRGGRERSSFGNTNKIYVGNLSWDVDNLALESVFSEHGNVQEARVVYDRESGRSRGFGFVTYSSAEEVNKAVESLDGTELEGRPIRLEREISKDNIETGPSKYNSEMHCSKKKLSRVFSEDYQIVQKKIFDPRGSFLSMWNKYFLISCLISLFVDPLFFYLPNVEEEACMQASTPLEIVLTFIRCILDASYVIHIFVRFRTAYTAPSSRIFGRGELVIDSSKIATRYLRKDFWFDLLAALPLPQLLIWVVIPCLRGSNAIGAKHGLRVTIIVQFVLRLYLVFPLSSKIITTAGVVVEAAWAGAAFNLMLFMLASHVIGSLWYLLSIERQEMCWKSVCDAQPKCHYLYFDCKTAGDPERRWWFASSNITVMCGAGTQFYDFGIYGDALLHRVAKSSFPNKYSYCFWWGLRNLSSLGQNLLTTSYIGEINFAIAIAILGLVLFALLIGNMQAYLQSSTARLEEWRVRRIDTEQWMRHRLLPHEMKQRVRSYDLYRWVTTRGVDEEAILKGLPPDLRRDIKHHLCLDLVRRVALFEEVDELSLDAICERLKPILCTPGTCLVREGDPVVEMLFILRGRLHSYTTNGGRTGFFNSCQLGSGEFCGEELLSWGLCRRPNVVLPTSTRTVRAMTEVEAFALGAEDVMFVTSQFRKLHNKQLKHKLRLHSQQWRTWGACFIQAAWFRYKRRNQAASLKARESSLQPEFAVYASRIRNASQMEIITALMDKPADPDFSNDDAQTQT</sequence>
<dbReference type="AlphaFoldDB" id="A0ABD1GZ33"/>
<evidence type="ECO:0000256" key="2">
    <source>
        <dbReference type="ARBA" id="ARBA00010486"/>
    </source>
</evidence>
<dbReference type="InterPro" id="IPR018490">
    <property type="entry name" value="cNMP-bd_dom_sf"/>
</dbReference>
<dbReference type="SUPFAM" id="SSF81324">
    <property type="entry name" value="Voltage-gated potassium channels"/>
    <property type="match status" value="1"/>
</dbReference>
<reference evidence="16 17" key="1">
    <citation type="submission" date="2024-06" db="EMBL/GenBank/DDBJ databases">
        <title>A chromosome level genome sequence of Diviner's sage (Salvia divinorum).</title>
        <authorList>
            <person name="Ford S.A."/>
            <person name="Ro D.-K."/>
            <person name="Ness R.W."/>
            <person name="Phillips M.A."/>
        </authorList>
    </citation>
    <scope>NUCLEOTIDE SEQUENCE [LARGE SCALE GENOMIC DNA]</scope>
    <source>
        <strain evidence="16">SAF-2024a</strain>
        <tissue evidence="16">Leaf</tissue>
    </source>
</reference>
<protein>
    <submittedName>
        <fullName evidence="16">Cyclic nucleotide-gated ion channel 15, variant 2</fullName>
    </submittedName>
</protein>
<accession>A0ABD1GZ33</accession>
<keyword evidence="17" id="KW-1185">Reference proteome</keyword>
<feature type="region of interest" description="Disordered" evidence="12">
    <location>
        <begin position="145"/>
        <end position="182"/>
    </location>
</feature>
<feature type="compositionally biased region" description="Basic and acidic residues" evidence="12">
    <location>
        <begin position="156"/>
        <end position="181"/>
    </location>
</feature>
<dbReference type="SUPFAM" id="SSF51206">
    <property type="entry name" value="cAMP-binding domain-like"/>
    <property type="match status" value="1"/>
</dbReference>
<dbReference type="SMART" id="SM00100">
    <property type="entry name" value="cNMP"/>
    <property type="match status" value="1"/>
</dbReference>
<gene>
    <name evidence="16" type="primary">CNGC15</name>
    <name evidence="16" type="ORF">AAHA92_17535</name>
</gene>
<dbReference type="CDD" id="cd21609">
    <property type="entry name" value="RRM1_PSRP2_like"/>
    <property type="match status" value="1"/>
</dbReference>
<feature type="transmembrane region" description="Helical" evidence="13">
    <location>
        <begin position="405"/>
        <end position="427"/>
    </location>
</feature>
<dbReference type="InterPro" id="IPR000504">
    <property type="entry name" value="RRM_dom"/>
</dbReference>
<comment type="subcellular location">
    <subcellularLocation>
        <location evidence="1">Endomembrane system</location>
        <topology evidence="1">Multi-pass membrane protein</topology>
    </subcellularLocation>
</comment>
<feature type="domain" description="Cyclic nucleotide-binding" evidence="14">
    <location>
        <begin position="704"/>
        <end position="808"/>
    </location>
</feature>
<keyword evidence="7" id="KW-0406">Ion transport</keyword>
<evidence type="ECO:0000313" key="17">
    <source>
        <dbReference type="Proteomes" id="UP001567538"/>
    </source>
</evidence>
<dbReference type="GO" id="GO:0012505">
    <property type="term" value="C:endomembrane system"/>
    <property type="evidence" value="ECO:0007669"/>
    <property type="project" value="UniProtKB-SubCell"/>
</dbReference>
<dbReference type="Gene3D" id="2.60.120.10">
    <property type="entry name" value="Jelly Rolls"/>
    <property type="match status" value="1"/>
</dbReference>
<keyword evidence="8 13" id="KW-0472">Membrane</keyword>
<dbReference type="Gene3D" id="1.10.287.630">
    <property type="entry name" value="Helix hairpin bin"/>
    <property type="match status" value="1"/>
</dbReference>
<evidence type="ECO:0000256" key="7">
    <source>
        <dbReference type="ARBA" id="ARBA00023065"/>
    </source>
</evidence>
<dbReference type="EMBL" id="JBEAFC010000007">
    <property type="protein sequence ID" value="KAL1549430.1"/>
    <property type="molecule type" value="Genomic_DNA"/>
</dbReference>
<dbReference type="PANTHER" id="PTHR45651:SF16">
    <property type="entry name" value="PROTEIN CNGC15A"/>
    <property type="match status" value="1"/>
</dbReference>
<comment type="similarity">
    <text evidence="2">Belongs to the cyclic nucleotide-gated cation channel (TC 1.A.1.5) family.</text>
</comment>
<keyword evidence="10" id="KW-0407">Ion channel</keyword>
<evidence type="ECO:0000256" key="1">
    <source>
        <dbReference type="ARBA" id="ARBA00004127"/>
    </source>
</evidence>
<evidence type="ECO:0000256" key="13">
    <source>
        <dbReference type="SAM" id="Phobius"/>
    </source>
</evidence>
<evidence type="ECO:0000256" key="10">
    <source>
        <dbReference type="ARBA" id="ARBA00023303"/>
    </source>
</evidence>
<dbReference type="SMART" id="SM00360">
    <property type="entry name" value="RRM"/>
    <property type="match status" value="2"/>
</dbReference>
<evidence type="ECO:0000256" key="5">
    <source>
        <dbReference type="ARBA" id="ARBA00022884"/>
    </source>
</evidence>